<dbReference type="SUPFAM" id="SSF54523">
    <property type="entry name" value="Pili subunits"/>
    <property type="match status" value="1"/>
</dbReference>
<keyword evidence="1" id="KW-0472">Membrane</keyword>
<accession>A0A0H3PEC6</accession>
<dbReference type="AlphaFoldDB" id="A0A0H3PEC6"/>
<keyword evidence="1" id="KW-0812">Transmembrane</keyword>
<dbReference type="eggNOG" id="COG2165">
    <property type="taxonomic scope" value="Bacteria"/>
</dbReference>
<dbReference type="RefSeq" id="WP_002869242.1">
    <property type="nucleotide sequence ID" value="NC_008787.1"/>
</dbReference>
<dbReference type="EMBL" id="CP000538">
    <property type="protein sequence ID" value="EAQ73005.1"/>
    <property type="molecule type" value="Genomic_DNA"/>
</dbReference>
<evidence type="ECO:0000256" key="1">
    <source>
        <dbReference type="SAM" id="Phobius"/>
    </source>
</evidence>
<name>A0A0H3PEC6_CAMJJ</name>
<dbReference type="HOGENOM" id="CLU_098556_0_0_7"/>
<dbReference type="KEGG" id="cjj:CJJ81176_0451"/>
<feature type="transmembrane region" description="Helical" evidence="1">
    <location>
        <begin position="7"/>
        <end position="28"/>
    </location>
</feature>
<protein>
    <submittedName>
        <fullName evidence="2">Uncharacterized protein</fullName>
    </submittedName>
</protein>
<gene>
    <name evidence="2" type="ordered locus">CJJ81176_0451</name>
</gene>
<sequence length="245" mass="27967">MIKAFSLLEFVFIILILGIVFNLGSLYLKKDNLLEGAIQILNDIQYTQSLAMMQEGIRVDELAIAKREWFKSKWQIYFIKSAATGYDQTYTIFLDKNGDGNANLGKTEINIDREIAVDVINHNKLMNSGQSGVISKDDEKTTQRFNLTKRFGIEKVEFKGSCSGFTRLVFDEMGRVYSPLKNANYAYEKTLAKNNSDCIIRLLSKKHALCIVIDTLSGYVYIPDFKTLKSQFVNIKNKNYECSKI</sequence>
<evidence type="ECO:0000313" key="2">
    <source>
        <dbReference type="EMBL" id="EAQ73005.1"/>
    </source>
</evidence>
<proteinExistence type="predicted"/>
<organism evidence="2 3">
    <name type="scientific">Campylobacter jejuni subsp. jejuni serotype O:23/36 (strain 81-176)</name>
    <dbReference type="NCBI Taxonomy" id="354242"/>
    <lineage>
        <taxon>Bacteria</taxon>
        <taxon>Pseudomonadati</taxon>
        <taxon>Campylobacterota</taxon>
        <taxon>Epsilonproteobacteria</taxon>
        <taxon>Campylobacterales</taxon>
        <taxon>Campylobacteraceae</taxon>
        <taxon>Campylobacter</taxon>
    </lineage>
</organism>
<dbReference type="Proteomes" id="UP000000646">
    <property type="component" value="Chromosome"/>
</dbReference>
<reference evidence="3" key="1">
    <citation type="submission" date="2006-12" db="EMBL/GenBank/DDBJ databases">
        <authorList>
            <person name="Fouts D.E."/>
            <person name="Nelson K.E."/>
            <person name="Sebastian Y."/>
        </authorList>
    </citation>
    <scope>NUCLEOTIDE SEQUENCE [LARGE SCALE GENOMIC DNA]</scope>
    <source>
        <strain evidence="3">81-176</strain>
    </source>
</reference>
<keyword evidence="1" id="KW-1133">Transmembrane helix</keyword>
<dbReference type="InterPro" id="IPR045584">
    <property type="entry name" value="Pilin-like"/>
</dbReference>
<evidence type="ECO:0000313" key="3">
    <source>
        <dbReference type="Proteomes" id="UP000000646"/>
    </source>
</evidence>